<dbReference type="EMBL" id="PJQY01000499">
    <property type="protein sequence ID" value="PQQ10495.1"/>
    <property type="molecule type" value="Genomic_DNA"/>
</dbReference>
<organism evidence="2 3">
    <name type="scientific">Prunus yedoensis var. nudiflora</name>
    <dbReference type="NCBI Taxonomy" id="2094558"/>
    <lineage>
        <taxon>Eukaryota</taxon>
        <taxon>Viridiplantae</taxon>
        <taxon>Streptophyta</taxon>
        <taxon>Embryophyta</taxon>
        <taxon>Tracheophyta</taxon>
        <taxon>Spermatophyta</taxon>
        <taxon>Magnoliopsida</taxon>
        <taxon>eudicotyledons</taxon>
        <taxon>Gunneridae</taxon>
        <taxon>Pentapetalae</taxon>
        <taxon>rosids</taxon>
        <taxon>fabids</taxon>
        <taxon>Rosales</taxon>
        <taxon>Rosaceae</taxon>
        <taxon>Amygdaloideae</taxon>
        <taxon>Amygdaleae</taxon>
        <taxon>Prunus</taxon>
    </lineage>
</organism>
<evidence type="ECO:0000313" key="3">
    <source>
        <dbReference type="Proteomes" id="UP000250321"/>
    </source>
</evidence>
<proteinExistence type="predicted"/>
<dbReference type="AlphaFoldDB" id="A0A314YPS2"/>
<keyword evidence="3" id="KW-1185">Reference proteome</keyword>
<feature type="region of interest" description="Disordered" evidence="1">
    <location>
        <begin position="49"/>
        <end position="99"/>
    </location>
</feature>
<sequence length="99" mass="11129">MDEQMKTIGKGERLQRLKKSFEIDPDKLTLEIHYGGTLMQVVVRKGEYEGQNEGQDGNGTKNGEVNMQEERGGAGNARANEEGDEEDGGKWFQIGRKWV</sequence>
<name>A0A314YPS2_PRUYE</name>
<protein>
    <submittedName>
        <fullName evidence="2">Uncharacterized protein</fullName>
    </submittedName>
</protein>
<accession>A0A314YPS2</accession>
<evidence type="ECO:0000313" key="2">
    <source>
        <dbReference type="EMBL" id="PQQ10495.1"/>
    </source>
</evidence>
<gene>
    <name evidence="2" type="ORF">Pyn_25434</name>
</gene>
<feature type="compositionally biased region" description="Polar residues" evidence="1">
    <location>
        <begin position="52"/>
        <end position="65"/>
    </location>
</feature>
<reference evidence="2 3" key="1">
    <citation type="submission" date="2018-02" db="EMBL/GenBank/DDBJ databases">
        <title>Draft genome of wild Prunus yedoensis var. nudiflora.</title>
        <authorList>
            <person name="Baek S."/>
            <person name="Kim J.-H."/>
            <person name="Choi K."/>
            <person name="Kim G.-B."/>
            <person name="Cho A."/>
            <person name="Jang H."/>
            <person name="Shin C.-H."/>
            <person name="Yu H.-J."/>
            <person name="Mun J.-H."/>
        </authorList>
    </citation>
    <scope>NUCLEOTIDE SEQUENCE [LARGE SCALE GENOMIC DNA]</scope>
    <source>
        <strain evidence="3">cv. Jeju island</strain>
        <tissue evidence="2">Leaf</tissue>
    </source>
</reference>
<dbReference type="Proteomes" id="UP000250321">
    <property type="component" value="Unassembled WGS sequence"/>
</dbReference>
<comment type="caution">
    <text evidence="2">The sequence shown here is derived from an EMBL/GenBank/DDBJ whole genome shotgun (WGS) entry which is preliminary data.</text>
</comment>
<evidence type="ECO:0000256" key="1">
    <source>
        <dbReference type="SAM" id="MobiDB-lite"/>
    </source>
</evidence>